<sequence length="206" mass="22899">MTKRLYGRLPVVFWEKREKWRWCAVERLSACDHLVTGESEGHEEPLGNDGTTRYTLESWFGLLGASNRKTNNGSGLGRPQGPPGSTVKERTKDCADLNFVSLGLASALYGSAWECPLLGGCVTDSREKESPLACLEPRGQEPEIRVSSHIEGSVRRPRITVHRTVVVDSLRKSKPRSVKSTRLRGSESTRSARHSDRPLTERGSLQ</sequence>
<proteinExistence type="predicted"/>
<dbReference type="Proteomes" id="UP000233551">
    <property type="component" value="Unassembled WGS sequence"/>
</dbReference>
<accession>A0A2I0KCB7</accession>
<feature type="region of interest" description="Disordered" evidence="1">
    <location>
        <begin position="70"/>
        <end position="89"/>
    </location>
</feature>
<evidence type="ECO:0000256" key="1">
    <source>
        <dbReference type="SAM" id="MobiDB-lite"/>
    </source>
</evidence>
<evidence type="ECO:0000313" key="2">
    <source>
        <dbReference type="EMBL" id="PKI65406.1"/>
    </source>
</evidence>
<name>A0A2I0KCB7_PUNGR</name>
<organism evidence="2 3">
    <name type="scientific">Punica granatum</name>
    <name type="common">Pomegranate</name>
    <dbReference type="NCBI Taxonomy" id="22663"/>
    <lineage>
        <taxon>Eukaryota</taxon>
        <taxon>Viridiplantae</taxon>
        <taxon>Streptophyta</taxon>
        <taxon>Embryophyta</taxon>
        <taxon>Tracheophyta</taxon>
        <taxon>Spermatophyta</taxon>
        <taxon>Magnoliopsida</taxon>
        <taxon>eudicotyledons</taxon>
        <taxon>Gunneridae</taxon>
        <taxon>Pentapetalae</taxon>
        <taxon>rosids</taxon>
        <taxon>malvids</taxon>
        <taxon>Myrtales</taxon>
        <taxon>Lythraceae</taxon>
        <taxon>Punica</taxon>
    </lineage>
</organism>
<evidence type="ECO:0000313" key="3">
    <source>
        <dbReference type="Proteomes" id="UP000233551"/>
    </source>
</evidence>
<feature type="compositionally biased region" description="Basic residues" evidence="1">
    <location>
        <begin position="172"/>
        <end position="182"/>
    </location>
</feature>
<keyword evidence="3" id="KW-1185">Reference proteome</keyword>
<reference evidence="2 3" key="1">
    <citation type="submission" date="2017-11" db="EMBL/GenBank/DDBJ databases">
        <title>De-novo sequencing of pomegranate (Punica granatum L.) genome.</title>
        <authorList>
            <person name="Akparov Z."/>
            <person name="Amiraslanov A."/>
            <person name="Hajiyeva S."/>
            <person name="Abbasov M."/>
            <person name="Kaur K."/>
            <person name="Hamwieh A."/>
            <person name="Solovyev V."/>
            <person name="Salamov A."/>
            <person name="Braich B."/>
            <person name="Kosarev P."/>
            <person name="Mahmoud A."/>
            <person name="Hajiyev E."/>
            <person name="Babayeva S."/>
            <person name="Izzatullayeva V."/>
            <person name="Mammadov A."/>
            <person name="Mammadov A."/>
            <person name="Sharifova S."/>
            <person name="Ojaghi J."/>
            <person name="Eynullazada K."/>
            <person name="Bayramov B."/>
            <person name="Abdulazimova A."/>
            <person name="Shahmuradov I."/>
        </authorList>
    </citation>
    <scope>NUCLEOTIDE SEQUENCE [LARGE SCALE GENOMIC DNA]</scope>
    <source>
        <strain evidence="3">cv. AG2017</strain>
        <tissue evidence="2">Leaf</tissue>
    </source>
</reference>
<feature type="region of interest" description="Disordered" evidence="1">
    <location>
        <begin position="167"/>
        <end position="206"/>
    </location>
</feature>
<dbReference type="AlphaFoldDB" id="A0A2I0KCB7"/>
<protein>
    <submittedName>
        <fullName evidence="2">Uncharacterized protein</fullName>
    </submittedName>
</protein>
<comment type="caution">
    <text evidence="2">The sequence shown here is derived from an EMBL/GenBank/DDBJ whole genome shotgun (WGS) entry which is preliminary data.</text>
</comment>
<gene>
    <name evidence="2" type="ORF">CRG98_014222</name>
</gene>
<dbReference type="EMBL" id="PGOL01000754">
    <property type="protein sequence ID" value="PKI65406.1"/>
    <property type="molecule type" value="Genomic_DNA"/>
</dbReference>